<feature type="transmembrane region" description="Helical" evidence="5">
    <location>
        <begin position="452"/>
        <end position="472"/>
    </location>
</feature>
<keyword evidence="2" id="KW-0042">Antenna complex</keyword>
<dbReference type="AlphaFoldDB" id="A0A1Z4LVR8"/>
<reference evidence="6 7" key="1">
    <citation type="submission" date="2017-06" db="EMBL/GenBank/DDBJ databases">
        <title>Genome sequencing of cyanobaciteial culture collection at National Institute for Environmental Studies (NIES).</title>
        <authorList>
            <person name="Hirose Y."/>
            <person name="Shimura Y."/>
            <person name="Fujisawa T."/>
            <person name="Nakamura Y."/>
            <person name="Kawachi M."/>
        </authorList>
    </citation>
    <scope>NUCLEOTIDE SEQUENCE [LARGE SCALE GENOMIC DNA]</scope>
    <source>
        <strain evidence="6 7">NIES-267</strain>
    </source>
</reference>
<name>A0A1Z4LVR8_9CYAN</name>
<feature type="transmembrane region" description="Helical" evidence="5">
    <location>
        <begin position="305"/>
        <end position="323"/>
    </location>
</feature>
<feature type="transmembrane region" description="Helical" evidence="5">
    <location>
        <begin position="335"/>
        <end position="357"/>
    </location>
</feature>
<keyword evidence="7" id="KW-1185">Reference proteome</keyword>
<evidence type="ECO:0000256" key="3">
    <source>
        <dbReference type="ARBA" id="ARBA00022738"/>
    </source>
</evidence>
<feature type="transmembrane region" description="Helical" evidence="5">
    <location>
        <begin position="114"/>
        <end position="135"/>
    </location>
</feature>
<evidence type="ECO:0000256" key="1">
    <source>
        <dbReference type="ARBA" id="ARBA00009299"/>
    </source>
</evidence>
<proteinExistence type="inferred from homology"/>
<dbReference type="EMBL" id="AP018227">
    <property type="protein sequence ID" value="BAY85349.1"/>
    <property type="molecule type" value="Genomic_DNA"/>
</dbReference>
<dbReference type="GO" id="GO:0030089">
    <property type="term" value="C:phycobilisome"/>
    <property type="evidence" value="ECO:0007669"/>
    <property type="project" value="UniProtKB-KW"/>
</dbReference>
<evidence type="ECO:0000256" key="4">
    <source>
        <dbReference type="ARBA" id="ARBA00023239"/>
    </source>
</evidence>
<feature type="transmembrane region" description="Helical" evidence="5">
    <location>
        <begin position="147"/>
        <end position="166"/>
    </location>
</feature>
<evidence type="ECO:0000313" key="6">
    <source>
        <dbReference type="EMBL" id="BAY85349.1"/>
    </source>
</evidence>
<feature type="transmembrane region" description="Helical" evidence="5">
    <location>
        <begin position="52"/>
        <end position="69"/>
    </location>
</feature>
<keyword evidence="5" id="KW-0812">Transmembrane</keyword>
<evidence type="ECO:0000256" key="5">
    <source>
        <dbReference type="SAM" id="Phobius"/>
    </source>
</evidence>
<feature type="transmembrane region" description="Helical" evidence="5">
    <location>
        <begin position="89"/>
        <end position="107"/>
    </location>
</feature>
<protein>
    <recommendedName>
        <fullName evidence="8">ADP,ATP carrier protein</fullName>
    </recommendedName>
</protein>
<accession>A0A1Z4LVR8</accession>
<keyword evidence="3" id="KW-0605">Phycobilisome</keyword>
<keyword evidence="5" id="KW-1133">Transmembrane helix</keyword>
<keyword evidence="5" id="KW-0472">Membrane</keyword>
<evidence type="ECO:0000256" key="2">
    <source>
        <dbReference type="ARBA" id="ARBA00022549"/>
    </source>
</evidence>
<feature type="transmembrane region" description="Helical" evidence="5">
    <location>
        <begin position="270"/>
        <end position="293"/>
    </location>
</feature>
<dbReference type="SUPFAM" id="SSF48371">
    <property type="entry name" value="ARM repeat"/>
    <property type="match status" value="1"/>
</dbReference>
<dbReference type="InterPro" id="IPR036259">
    <property type="entry name" value="MFS_trans_sf"/>
</dbReference>
<dbReference type="InterPro" id="IPR016024">
    <property type="entry name" value="ARM-type_fold"/>
</dbReference>
<evidence type="ECO:0000313" key="7">
    <source>
        <dbReference type="Proteomes" id="UP000218418"/>
    </source>
</evidence>
<feature type="transmembrane region" description="Helical" evidence="5">
    <location>
        <begin position="218"/>
        <end position="236"/>
    </location>
</feature>
<dbReference type="Proteomes" id="UP000218418">
    <property type="component" value="Chromosome"/>
</dbReference>
<dbReference type="Gene3D" id="1.25.10.10">
    <property type="entry name" value="Leucine-rich Repeat Variant"/>
    <property type="match status" value="1"/>
</dbReference>
<dbReference type="InterPro" id="IPR011989">
    <property type="entry name" value="ARM-like"/>
</dbReference>
<dbReference type="GO" id="GO:0016829">
    <property type="term" value="F:lyase activity"/>
    <property type="evidence" value="ECO:0007669"/>
    <property type="project" value="UniProtKB-KW"/>
</dbReference>
<dbReference type="SUPFAM" id="SSF103473">
    <property type="entry name" value="MFS general substrate transporter"/>
    <property type="match status" value="1"/>
</dbReference>
<sequence length="1043" mass="117265">MEIRVNERNGKLHCAGVIRPFENRMELKAAYNNILIRVLRWVNLRPEEGSRTLLMFAFYATTSVGLRWVEDSSIALFLDKYGADTLPLIYIASALVGIALVFLYSWLQKIFPLRWLIVAAVPCMVIPLILLPVGLRLNITRNFQAEQLALFSVFLLRLWVDALYVINQINTSIAANQLFNIQEIKRTYPLVSSGILVADVIGGFSLPTLVKFMKLDKVILIGALVIVLGTAILLHLSKKYPLAFSDAPPQKTNKSQVSRARRLSSPLRRYALRLFLFGLLIQAIGLLVDFQYLSQLESTFKGKDITSFLGVFGGILGLFELTTQLFVSSRAIERLGIFFTTAILPVGVGALLTGLAIVSPLSMTSVFFGLEVPGLLLWGLTLIKFLDELVRYTFVANTATLLFQPIPERVRSRVQTLSGGFAEAAAAGFTGFIILITQWIASKFIPEAWHHLILIIQTAIVAIICVGVIWVLRSQYVDLLVLSAERGHLSVTNVDLPFFKRAVIKALRETGNEADKLSCIELLSQIDPRRAGEVLAPELPKLTPALQHRSLEMMLEYDINPAYLPSVRSLKENPQTKANPNIFALALRYVFLAEVSPNSNQLEEYLNPEEHPIILGTAAAILFTEGTTKQKVAATKTLKWMLTNKEEDIRVSGVQSLAKAAYLQSLRIYIPSLLEDESLKVRSAVLEMIATNHLEEHYSKLIQGLYHKSTRLLVMKSLVKLGNEVLPMLSNLVHDFYQPEIARVYALRTMSQIETLEATDILWEHLETSKGKIKSHILRVLIKRNQQHEISALVDRSYETRVQALIEGELILLAQIYAASVDFKSQVEIYAAYIEFKTGETLQNFHSKKKVVALCKLVQKAISELEIDIKERLFLLLKLLYPLEKINAAAFNLNSESGVTLARGLEILEHTIDLPCKPILLNIFDRRPATEKVQRLVEAGLSKYEQMAVNERTRALLELENSLSDWCWACCIHFAQVARIKLKPAQIEGSLRHPCGFVREAAVAYLKIASPRLFIKVIPQLQKDSHPLVVAQVNEFIEKYKLN</sequence>
<feature type="transmembrane region" description="Helical" evidence="5">
    <location>
        <begin position="187"/>
        <end position="206"/>
    </location>
</feature>
<evidence type="ECO:0008006" key="8">
    <source>
        <dbReference type="Google" id="ProtNLM"/>
    </source>
</evidence>
<comment type="similarity">
    <text evidence="1">Belongs to the CpcE/RpcE/PecE family.</text>
</comment>
<organism evidence="6 7">
    <name type="scientific">Calothrix parasitica NIES-267</name>
    <dbReference type="NCBI Taxonomy" id="1973488"/>
    <lineage>
        <taxon>Bacteria</taxon>
        <taxon>Bacillati</taxon>
        <taxon>Cyanobacteriota</taxon>
        <taxon>Cyanophyceae</taxon>
        <taxon>Nostocales</taxon>
        <taxon>Calotrichaceae</taxon>
        <taxon>Calothrix</taxon>
    </lineage>
</organism>
<feature type="transmembrane region" description="Helical" evidence="5">
    <location>
        <begin position="419"/>
        <end position="440"/>
    </location>
</feature>
<keyword evidence="4" id="KW-0456">Lyase</keyword>
<gene>
    <name evidence="6" type="ORF">NIES267_48490</name>
</gene>